<evidence type="ECO:0000256" key="1">
    <source>
        <dbReference type="SAM" id="Phobius"/>
    </source>
</evidence>
<protein>
    <recommendedName>
        <fullName evidence="4">Transmembrane protein</fullName>
    </recommendedName>
</protein>
<gene>
    <name evidence="2" type="ORF">ACH5RR_011663</name>
</gene>
<dbReference type="EMBL" id="JBJUIK010000005">
    <property type="protein sequence ID" value="KAL3527007.1"/>
    <property type="molecule type" value="Genomic_DNA"/>
</dbReference>
<proteinExistence type="predicted"/>
<evidence type="ECO:0008006" key="4">
    <source>
        <dbReference type="Google" id="ProtNLM"/>
    </source>
</evidence>
<feature type="transmembrane region" description="Helical" evidence="1">
    <location>
        <begin position="52"/>
        <end position="80"/>
    </location>
</feature>
<dbReference type="AlphaFoldDB" id="A0ABD3A5M2"/>
<keyword evidence="1" id="KW-1133">Transmembrane helix</keyword>
<comment type="caution">
    <text evidence="2">The sequence shown here is derived from an EMBL/GenBank/DDBJ whole genome shotgun (WGS) entry which is preliminary data.</text>
</comment>
<keyword evidence="3" id="KW-1185">Reference proteome</keyword>
<accession>A0ABD3A5M2</accession>
<evidence type="ECO:0000313" key="3">
    <source>
        <dbReference type="Proteomes" id="UP001630127"/>
    </source>
</evidence>
<organism evidence="2 3">
    <name type="scientific">Cinchona calisaya</name>
    <dbReference type="NCBI Taxonomy" id="153742"/>
    <lineage>
        <taxon>Eukaryota</taxon>
        <taxon>Viridiplantae</taxon>
        <taxon>Streptophyta</taxon>
        <taxon>Embryophyta</taxon>
        <taxon>Tracheophyta</taxon>
        <taxon>Spermatophyta</taxon>
        <taxon>Magnoliopsida</taxon>
        <taxon>eudicotyledons</taxon>
        <taxon>Gunneridae</taxon>
        <taxon>Pentapetalae</taxon>
        <taxon>asterids</taxon>
        <taxon>lamiids</taxon>
        <taxon>Gentianales</taxon>
        <taxon>Rubiaceae</taxon>
        <taxon>Cinchonoideae</taxon>
        <taxon>Cinchoneae</taxon>
        <taxon>Cinchona</taxon>
    </lineage>
</organism>
<keyword evidence="1" id="KW-0472">Membrane</keyword>
<sequence length="103" mass="11710">MRCSSQSRWITCKKRTTAFTKSSNDSATESTAQTFPILIVYQNLKLLGTKTLICIVAVNLTINLIVVGLKMNVSFGYIYLNASANKKRRQRVVKLLTEDREHR</sequence>
<evidence type="ECO:0000313" key="2">
    <source>
        <dbReference type="EMBL" id="KAL3527007.1"/>
    </source>
</evidence>
<name>A0ABD3A5M2_9GENT</name>
<keyword evidence="1" id="KW-0812">Transmembrane</keyword>
<reference evidence="2 3" key="1">
    <citation type="submission" date="2024-11" db="EMBL/GenBank/DDBJ databases">
        <title>A near-complete genome assembly of Cinchona calisaya.</title>
        <authorList>
            <person name="Lian D.C."/>
            <person name="Zhao X.W."/>
            <person name="Wei L."/>
        </authorList>
    </citation>
    <scope>NUCLEOTIDE SEQUENCE [LARGE SCALE GENOMIC DNA]</scope>
    <source>
        <tissue evidence="2">Nenye</tissue>
    </source>
</reference>
<dbReference type="Proteomes" id="UP001630127">
    <property type="component" value="Unassembled WGS sequence"/>
</dbReference>